<sequence>MASFIDQIFAIILISFAMSPSLVRSGQIQVNLSNDIQYDNIIVSCKSNMGKDLGVKELGPGMNFTWAADINVAGKNEIWMCAMHTTIVVVYGNFPIFISDRDNTRCGQECMWSVRRDGIYLYIPNDGYKLQFGWAH</sequence>
<evidence type="ECO:0000256" key="3">
    <source>
        <dbReference type="ARBA" id="ARBA00022471"/>
    </source>
</evidence>
<dbReference type="InterPro" id="IPR010264">
    <property type="entry name" value="Self-incomp_S1"/>
</dbReference>
<reference evidence="7" key="1">
    <citation type="submission" date="2023-02" db="EMBL/GenBank/DDBJ databases">
        <title>Genome of toxic invasive species Heracleum sosnowskyi carries increased number of genes despite the absence of recent whole-genome duplications.</title>
        <authorList>
            <person name="Schelkunov M."/>
            <person name="Shtratnikova V."/>
            <person name="Makarenko M."/>
            <person name="Klepikova A."/>
            <person name="Omelchenko D."/>
            <person name="Novikova G."/>
            <person name="Obukhova E."/>
            <person name="Bogdanov V."/>
            <person name="Penin A."/>
            <person name="Logacheva M."/>
        </authorList>
    </citation>
    <scope>NUCLEOTIDE SEQUENCE</scope>
    <source>
        <strain evidence="7">Hsosn_3</strain>
        <tissue evidence="7">Leaf</tissue>
    </source>
</reference>
<comment type="similarity">
    <text evidence="2">Belongs to the plant self-incompatibility (S1) protein family.</text>
</comment>
<dbReference type="GO" id="GO:0005576">
    <property type="term" value="C:extracellular region"/>
    <property type="evidence" value="ECO:0007669"/>
    <property type="project" value="UniProtKB-SubCell"/>
</dbReference>
<dbReference type="Pfam" id="PF05938">
    <property type="entry name" value="Self-incomp_S1"/>
    <property type="match status" value="1"/>
</dbReference>
<evidence type="ECO:0000313" key="8">
    <source>
        <dbReference type="Proteomes" id="UP001237642"/>
    </source>
</evidence>
<dbReference type="AlphaFoldDB" id="A0AAD8IWY8"/>
<keyword evidence="4" id="KW-0964">Secreted</keyword>
<evidence type="ECO:0000256" key="1">
    <source>
        <dbReference type="ARBA" id="ARBA00004613"/>
    </source>
</evidence>
<evidence type="ECO:0000313" key="7">
    <source>
        <dbReference type="EMBL" id="KAK1392351.1"/>
    </source>
</evidence>
<feature type="chain" id="PRO_5043635929" description="S-protein homolog" evidence="6">
    <location>
        <begin position="26"/>
        <end position="136"/>
    </location>
</feature>
<keyword evidence="3" id="KW-0713">Self-incompatibility</keyword>
<reference evidence="7" key="2">
    <citation type="submission" date="2023-05" db="EMBL/GenBank/DDBJ databases">
        <authorList>
            <person name="Schelkunov M.I."/>
        </authorList>
    </citation>
    <scope>NUCLEOTIDE SEQUENCE</scope>
    <source>
        <strain evidence="7">Hsosn_3</strain>
        <tissue evidence="7">Leaf</tissue>
    </source>
</reference>
<keyword evidence="5 6" id="KW-0732">Signal</keyword>
<comment type="caution">
    <text evidence="7">The sequence shown here is derived from an EMBL/GenBank/DDBJ whole genome shotgun (WGS) entry which is preliminary data.</text>
</comment>
<dbReference type="EMBL" id="JAUIZM010000003">
    <property type="protein sequence ID" value="KAK1392351.1"/>
    <property type="molecule type" value="Genomic_DNA"/>
</dbReference>
<evidence type="ECO:0000256" key="6">
    <source>
        <dbReference type="SAM" id="SignalP"/>
    </source>
</evidence>
<keyword evidence="8" id="KW-1185">Reference proteome</keyword>
<evidence type="ECO:0000256" key="5">
    <source>
        <dbReference type="ARBA" id="ARBA00022729"/>
    </source>
</evidence>
<dbReference type="Proteomes" id="UP001237642">
    <property type="component" value="Unassembled WGS sequence"/>
</dbReference>
<name>A0AAD8IWY8_9APIA</name>
<proteinExistence type="inferred from homology"/>
<evidence type="ECO:0000256" key="2">
    <source>
        <dbReference type="ARBA" id="ARBA00005581"/>
    </source>
</evidence>
<evidence type="ECO:0000256" key="4">
    <source>
        <dbReference type="ARBA" id="ARBA00022525"/>
    </source>
</evidence>
<comment type="subcellular location">
    <subcellularLocation>
        <location evidence="1">Secreted</location>
    </subcellularLocation>
</comment>
<evidence type="ECO:0008006" key="9">
    <source>
        <dbReference type="Google" id="ProtNLM"/>
    </source>
</evidence>
<feature type="signal peptide" evidence="6">
    <location>
        <begin position="1"/>
        <end position="25"/>
    </location>
</feature>
<organism evidence="7 8">
    <name type="scientific">Heracleum sosnowskyi</name>
    <dbReference type="NCBI Taxonomy" id="360622"/>
    <lineage>
        <taxon>Eukaryota</taxon>
        <taxon>Viridiplantae</taxon>
        <taxon>Streptophyta</taxon>
        <taxon>Embryophyta</taxon>
        <taxon>Tracheophyta</taxon>
        <taxon>Spermatophyta</taxon>
        <taxon>Magnoliopsida</taxon>
        <taxon>eudicotyledons</taxon>
        <taxon>Gunneridae</taxon>
        <taxon>Pentapetalae</taxon>
        <taxon>asterids</taxon>
        <taxon>campanulids</taxon>
        <taxon>Apiales</taxon>
        <taxon>Apiaceae</taxon>
        <taxon>Apioideae</taxon>
        <taxon>apioid superclade</taxon>
        <taxon>Tordylieae</taxon>
        <taxon>Tordyliinae</taxon>
        <taxon>Heracleum</taxon>
    </lineage>
</organism>
<accession>A0AAD8IWY8</accession>
<gene>
    <name evidence="7" type="ORF">POM88_011407</name>
</gene>
<dbReference type="GO" id="GO:0060320">
    <property type="term" value="P:rejection of self pollen"/>
    <property type="evidence" value="ECO:0007669"/>
    <property type="project" value="UniProtKB-KW"/>
</dbReference>
<protein>
    <recommendedName>
        <fullName evidence="9">S-protein homolog</fullName>
    </recommendedName>
</protein>